<accession>A0A2Y9BGJ2</accession>
<dbReference type="SFLD" id="SFLDG01129">
    <property type="entry name" value="C1.5:_HAD__Beta-PGM__Phosphata"/>
    <property type="match status" value="1"/>
</dbReference>
<dbReference type="GO" id="GO:0008967">
    <property type="term" value="F:phosphoglycolate phosphatase activity"/>
    <property type="evidence" value="ECO:0007669"/>
    <property type="project" value="TreeGrafter"/>
</dbReference>
<dbReference type="RefSeq" id="WP_109732382.1">
    <property type="nucleotide sequence ID" value="NZ_BAAACK010000029.1"/>
</dbReference>
<keyword evidence="1" id="KW-0378">Hydrolase</keyword>
<dbReference type="NCBIfam" id="TIGR01549">
    <property type="entry name" value="HAD-SF-IA-v1"/>
    <property type="match status" value="1"/>
</dbReference>
<dbReference type="SUPFAM" id="SSF56784">
    <property type="entry name" value="HAD-like"/>
    <property type="match status" value="1"/>
</dbReference>
<dbReference type="EMBL" id="QGDL01000010">
    <property type="protein sequence ID" value="PWJ28039.1"/>
    <property type="molecule type" value="Genomic_DNA"/>
</dbReference>
<dbReference type="InterPro" id="IPR023214">
    <property type="entry name" value="HAD_sf"/>
</dbReference>
<dbReference type="GO" id="GO:0006281">
    <property type="term" value="P:DNA repair"/>
    <property type="evidence" value="ECO:0007669"/>
    <property type="project" value="TreeGrafter"/>
</dbReference>
<comment type="caution">
    <text evidence="1">The sequence shown here is derived from an EMBL/GenBank/DDBJ whole genome shotgun (WGS) entry which is preliminary data.</text>
</comment>
<organism evidence="1 2">
    <name type="scientific">Faecalicatena orotica</name>
    <dbReference type="NCBI Taxonomy" id="1544"/>
    <lineage>
        <taxon>Bacteria</taxon>
        <taxon>Bacillati</taxon>
        <taxon>Bacillota</taxon>
        <taxon>Clostridia</taxon>
        <taxon>Lachnospirales</taxon>
        <taxon>Lachnospiraceae</taxon>
        <taxon>Faecalicatena</taxon>
    </lineage>
</organism>
<dbReference type="OrthoDB" id="9807630at2"/>
<keyword evidence="2" id="KW-1185">Reference proteome</keyword>
<dbReference type="GO" id="GO:0005829">
    <property type="term" value="C:cytosol"/>
    <property type="evidence" value="ECO:0007669"/>
    <property type="project" value="TreeGrafter"/>
</dbReference>
<gene>
    <name evidence="1" type="ORF">A8806_110222</name>
</gene>
<dbReference type="InterPro" id="IPR050155">
    <property type="entry name" value="HAD-like_hydrolase_sf"/>
</dbReference>
<dbReference type="PANTHER" id="PTHR43434:SF26">
    <property type="entry name" value="PYROPHOSPHATASE PPAX"/>
    <property type="match status" value="1"/>
</dbReference>
<dbReference type="InterPro" id="IPR006439">
    <property type="entry name" value="HAD-SF_hydro_IA"/>
</dbReference>
<dbReference type="InterPro" id="IPR041492">
    <property type="entry name" value="HAD_2"/>
</dbReference>
<dbReference type="InterPro" id="IPR023198">
    <property type="entry name" value="PGP-like_dom2"/>
</dbReference>
<proteinExistence type="predicted"/>
<protein>
    <submittedName>
        <fullName evidence="1">HAD superfamily hydrolase (TIGR01509 family)/HAD superfamily hydrolase (TIGR01549 family)</fullName>
    </submittedName>
</protein>
<name>A0A2Y9BGJ2_9FIRM</name>
<dbReference type="Pfam" id="PF13419">
    <property type="entry name" value="HAD_2"/>
    <property type="match status" value="1"/>
</dbReference>
<dbReference type="PANTHER" id="PTHR43434">
    <property type="entry name" value="PHOSPHOGLYCOLATE PHOSPHATASE"/>
    <property type="match status" value="1"/>
</dbReference>
<dbReference type="Proteomes" id="UP000245845">
    <property type="component" value="Unassembled WGS sequence"/>
</dbReference>
<dbReference type="SFLD" id="SFLDS00003">
    <property type="entry name" value="Haloacid_Dehalogenase"/>
    <property type="match status" value="1"/>
</dbReference>
<sequence length="207" mass="23607">MKYDVVVFDVDGTLINTEETILLSLQHMLLRMTGHLYPFEKLYFALGITGAEALRRLELPEPDKAMEMWLAYMGRYEYLQKPFDGIDEIVQWLNAAGVRLGIVTSRTKPEFQKSTAQYNFIKYFDTVINADDTVKHKPEPEPMLCLLEKMAAEPSKVLYIGDSVYDMECARKAGVDGALALWGAHFPEQIHAVHKIANIMDIKSLFI</sequence>
<dbReference type="InterPro" id="IPR036412">
    <property type="entry name" value="HAD-like_sf"/>
</dbReference>
<dbReference type="Gene3D" id="3.40.50.1000">
    <property type="entry name" value="HAD superfamily/HAD-like"/>
    <property type="match status" value="1"/>
</dbReference>
<dbReference type="Gene3D" id="1.10.150.240">
    <property type="entry name" value="Putative phosphatase, domain 2"/>
    <property type="match status" value="1"/>
</dbReference>
<evidence type="ECO:0000313" key="2">
    <source>
        <dbReference type="Proteomes" id="UP000245845"/>
    </source>
</evidence>
<reference evidence="1 2" key="1">
    <citation type="submission" date="2018-05" db="EMBL/GenBank/DDBJ databases">
        <title>The Hungate 1000. A catalogue of reference genomes from the rumen microbiome.</title>
        <authorList>
            <person name="Kelly W."/>
        </authorList>
    </citation>
    <scope>NUCLEOTIDE SEQUENCE [LARGE SCALE GENOMIC DNA]</scope>
    <source>
        <strain evidence="1 2">NLAE-zl-C242</strain>
    </source>
</reference>
<evidence type="ECO:0000313" key="1">
    <source>
        <dbReference type="EMBL" id="PWJ28039.1"/>
    </source>
</evidence>
<dbReference type="AlphaFoldDB" id="A0A2Y9BGJ2"/>